<name>A0A3N2PY11_SODAK</name>
<dbReference type="GeneID" id="39577236"/>
<reference evidence="2 3" key="1">
    <citation type="journal article" date="2018" name="Mol. Ecol.">
        <title>The obligate alkalophilic soda-lake fungus Sodiomyces alkalinus has shifted to a protein diet.</title>
        <authorList>
            <person name="Grum-Grzhimaylo A.A."/>
            <person name="Falkoski D.L."/>
            <person name="van den Heuvel J."/>
            <person name="Valero-Jimenez C.A."/>
            <person name="Min B."/>
            <person name="Choi I.G."/>
            <person name="Lipzen A."/>
            <person name="Daum C.G."/>
            <person name="Aanen D.K."/>
            <person name="Tsang A."/>
            <person name="Henrissat B."/>
            <person name="Bilanenko E.N."/>
            <person name="de Vries R.P."/>
            <person name="van Kan J.A.L."/>
            <person name="Grigoriev I.V."/>
            <person name="Debets A.J.M."/>
        </authorList>
    </citation>
    <scope>NUCLEOTIDE SEQUENCE [LARGE SCALE GENOMIC DNA]</scope>
    <source>
        <strain evidence="2 3">F11</strain>
    </source>
</reference>
<dbReference type="STRING" id="1314773.A0A3N2PY11"/>
<keyword evidence="1" id="KW-0812">Transmembrane</keyword>
<dbReference type="OrthoDB" id="61390at2759"/>
<dbReference type="RefSeq" id="XP_028467041.1">
    <property type="nucleotide sequence ID" value="XM_028608758.1"/>
</dbReference>
<dbReference type="Gene3D" id="3.40.50.150">
    <property type="entry name" value="Vaccinia Virus protein VP39"/>
    <property type="match status" value="1"/>
</dbReference>
<organism evidence="2 3">
    <name type="scientific">Sodiomyces alkalinus (strain CBS 110278 / VKM F-3762 / F11)</name>
    <name type="common">Alkaliphilic filamentous fungus</name>
    <dbReference type="NCBI Taxonomy" id="1314773"/>
    <lineage>
        <taxon>Eukaryota</taxon>
        <taxon>Fungi</taxon>
        <taxon>Dikarya</taxon>
        <taxon>Ascomycota</taxon>
        <taxon>Pezizomycotina</taxon>
        <taxon>Sordariomycetes</taxon>
        <taxon>Hypocreomycetidae</taxon>
        <taxon>Glomerellales</taxon>
        <taxon>Plectosphaerellaceae</taxon>
        <taxon>Sodiomyces</taxon>
    </lineage>
</organism>
<gene>
    <name evidence="2" type="ORF">SODALDRAFT_294584</name>
</gene>
<evidence type="ECO:0000313" key="3">
    <source>
        <dbReference type="Proteomes" id="UP000272025"/>
    </source>
</evidence>
<sequence length="375" mass="41432">MVSLTASQGLAIGFVGGAAATVVLIALAAFVFLRTSDIYGLAHWKLNIRTPLPSMWMNVGYWKKQDGERIIHFDEAAANLLKEVVSTAGLLDRDAAARRSKRNEALAILDLGFGCGDQTWELARMVRSGGWHDFRYVGLTLNEAQVQTASRKICREIATLDTQLEHPDETTTTATPTTPTTSSGLTLRVDAFHLFRADAARPTTWSPRVREAVDSLSDDENGNDRTTTSRWLLALDCLYHFSPSRGPVFEYAARRLHANLMAFDLLLSETAPARDVWAARAVGVFMGCPLRTFVTEAEYRDQLVACGYDGESATIRDVTDDVFAGLVAFLDRQERALGQYGISLGGFKLAARLFRWFAESRVVRAVIVVAHPKEK</sequence>
<dbReference type="SUPFAM" id="SSF53335">
    <property type="entry name" value="S-adenosyl-L-methionine-dependent methyltransferases"/>
    <property type="match status" value="1"/>
</dbReference>
<dbReference type="InterPro" id="IPR029063">
    <property type="entry name" value="SAM-dependent_MTases_sf"/>
</dbReference>
<evidence type="ECO:0000256" key="1">
    <source>
        <dbReference type="SAM" id="Phobius"/>
    </source>
</evidence>
<keyword evidence="1" id="KW-1133">Transmembrane helix</keyword>
<dbReference type="AlphaFoldDB" id="A0A3N2PY11"/>
<accession>A0A3N2PY11</accession>
<proteinExistence type="predicted"/>
<dbReference type="EMBL" id="ML119054">
    <property type="protein sequence ID" value="ROT39235.1"/>
    <property type="molecule type" value="Genomic_DNA"/>
</dbReference>
<evidence type="ECO:0000313" key="2">
    <source>
        <dbReference type="EMBL" id="ROT39235.1"/>
    </source>
</evidence>
<protein>
    <recommendedName>
        <fullName evidence="4">S-adenosyl-L-methionine-dependent methyltransferase</fullName>
    </recommendedName>
</protein>
<feature type="transmembrane region" description="Helical" evidence="1">
    <location>
        <begin position="12"/>
        <end position="33"/>
    </location>
</feature>
<dbReference type="Proteomes" id="UP000272025">
    <property type="component" value="Unassembled WGS sequence"/>
</dbReference>
<evidence type="ECO:0008006" key="4">
    <source>
        <dbReference type="Google" id="ProtNLM"/>
    </source>
</evidence>
<keyword evidence="1" id="KW-0472">Membrane</keyword>
<keyword evidence="3" id="KW-1185">Reference proteome</keyword>